<dbReference type="SUPFAM" id="SSF53756">
    <property type="entry name" value="UDP-Glycosyltransferase/glycogen phosphorylase"/>
    <property type="match status" value="1"/>
</dbReference>
<dbReference type="InterPro" id="IPR002213">
    <property type="entry name" value="UDP_glucos_trans"/>
</dbReference>
<protein>
    <recommendedName>
        <fullName evidence="5">Glycosyltransferase</fullName>
        <ecNumber evidence="5">2.4.1.-</ecNumber>
    </recommendedName>
</protein>
<accession>A0A8K0GWN5</accession>
<dbReference type="PANTHER" id="PTHR48048">
    <property type="entry name" value="GLYCOSYLTRANSFERASE"/>
    <property type="match status" value="1"/>
</dbReference>
<dbReference type="CDD" id="cd03784">
    <property type="entry name" value="GT1_Gtf-like"/>
    <property type="match status" value="1"/>
</dbReference>
<dbReference type="FunFam" id="3.40.50.2000:FF:000056">
    <property type="entry name" value="Glycosyltransferase"/>
    <property type="match status" value="1"/>
</dbReference>
<dbReference type="OrthoDB" id="5835829at2759"/>
<keyword evidence="3 4" id="KW-0808">Transferase</keyword>
<dbReference type="EMBL" id="VOIH02000008">
    <property type="protein sequence ID" value="KAF3440458.1"/>
    <property type="molecule type" value="Genomic_DNA"/>
</dbReference>
<dbReference type="InterPro" id="IPR035595">
    <property type="entry name" value="UDP_glycos_trans_CS"/>
</dbReference>
<sequence>MEKKAQLVFIPLPFWSHLIPTIELAKLIAKHDHQRLSITVLLMKSPSMDSKLDSYVQSLASTSDAIITFILLPCNYLSAETNHRTTMTTFVESQKPHVKNAVAKLIGDSESDHQIAGFVVDFMCTSMMDVAKELGLPTYVFSTASAGSVSLVFHLQALHDEHNIDFTEFKNDPRAELVLPSFVNPVPSCVLPDIMRNKTAFSLHIDYFRRIREEAKGILVNTFIELESHAVGSFSGSKFPPIYPVGPIVNLATNDENGSDSTVIKWLDDQPPTSVVFLCFGNLGSFIENQVKEIARAIENSGIRFIWSLRQRRSNDGSAALGSYADDSTDVLPEGFLNRTAGMGKVIGWAPQAAILSHLAIGGFVSHCGWNSTLESLWYGVPIATWPLYGEQQVNAFALVRELGLAVEIKLDYYMVAESENDQMVVSAQEIEAGISRVMEKDSDTRMKVKEISENGKKALMDGGSSYTSLDRLIDDIINNKP</sequence>
<dbReference type="Pfam" id="PF00201">
    <property type="entry name" value="UDPGT"/>
    <property type="match status" value="1"/>
</dbReference>
<dbReference type="Gene3D" id="3.40.50.2000">
    <property type="entry name" value="Glycogen Phosphorylase B"/>
    <property type="match status" value="2"/>
</dbReference>
<evidence type="ECO:0000256" key="4">
    <source>
        <dbReference type="RuleBase" id="RU003718"/>
    </source>
</evidence>
<evidence type="ECO:0000256" key="2">
    <source>
        <dbReference type="ARBA" id="ARBA00022676"/>
    </source>
</evidence>
<evidence type="ECO:0000313" key="6">
    <source>
        <dbReference type="EMBL" id="KAF3440458.1"/>
    </source>
</evidence>
<organism evidence="6 7">
    <name type="scientific">Rhamnella rubrinervis</name>
    <dbReference type="NCBI Taxonomy" id="2594499"/>
    <lineage>
        <taxon>Eukaryota</taxon>
        <taxon>Viridiplantae</taxon>
        <taxon>Streptophyta</taxon>
        <taxon>Embryophyta</taxon>
        <taxon>Tracheophyta</taxon>
        <taxon>Spermatophyta</taxon>
        <taxon>Magnoliopsida</taxon>
        <taxon>eudicotyledons</taxon>
        <taxon>Gunneridae</taxon>
        <taxon>Pentapetalae</taxon>
        <taxon>rosids</taxon>
        <taxon>fabids</taxon>
        <taxon>Rosales</taxon>
        <taxon>Rhamnaceae</taxon>
        <taxon>rhamnoid group</taxon>
        <taxon>Rhamneae</taxon>
        <taxon>Rhamnella</taxon>
    </lineage>
</organism>
<evidence type="ECO:0000256" key="1">
    <source>
        <dbReference type="ARBA" id="ARBA00009995"/>
    </source>
</evidence>
<dbReference type="EC" id="2.4.1.-" evidence="5"/>
<dbReference type="PROSITE" id="PS00375">
    <property type="entry name" value="UDPGT"/>
    <property type="match status" value="1"/>
</dbReference>
<comment type="similarity">
    <text evidence="1 4">Belongs to the UDP-glycosyltransferase family.</text>
</comment>
<dbReference type="GO" id="GO:0035251">
    <property type="term" value="F:UDP-glucosyltransferase activity"/>
    <property type="evidence" value="ECO:0007669"/>
    <property type="project" value="InterPro"/>
</dbReference>
<gene>
    <name evidence="6" type="ORF">FNV43_RR18742</name>
</gene>
<evidence type="ECO:0000256" key="5">
    <source>
        <dbReference type="RuleBase" id="RU362057"/>
    </source>
</evidence>
<dbReference type="PANTHER" id="PTHR48048:SF45">
    <property type="entry name" value="GLYCOSYLTRANSFERASE"/>
    <property type="match status" value="1"/>
</dbReference>
<evidence type="ECO:0000313" key="7">
    <source>
        <dbReference type="Proteomes" id="UP000796880"/>
    </source>
</evidence>
<evidence type="ECO:0000256" key="3">
    <source>
        <dbReference type="ARBA" id="ARBA00022679"/>
    </source>
</evidence>
<keyword evidence="2 4" id="KW-0328">Glycosyltransferase</keyword>
<reference evidence="6" key="1">
    <citation type="submission" date="2020-03" db="EMBL/GenBank/DDBJ databases">
        <title>A high-quality chromosome-level genome assembly of a woody plant with both climbing and erect habits, Rhamnella rubrinervis.</title>
        <authorList>
            <person name="Lu Z."/>
            <person name="Yang Y."/>
            <person name="Zhu X."/>
            <person name="Sun Y."/>
        </authorList>
    </citation>
    <scope>NUCLEOTIDE SEQUENCE</scope>
    <source>
        <strain evidence="6">BYM</strain>
        <tissue evidence="6">Leaf</tissue>
    </source>
</reference>
<comment type="caution">
    <text evidence="6">The sequence shown here is derived from an EMBL/GenBank/DDBJ whole genome shotgun (WGS) entry which is preliminary data.</text>
</comment>
<keyword evidence="7" id="KW-1185">Reference proteome</keyword>
<dbReference type="InterPro" id="IPR050481">
    <property type="entry name" value="UDP-glycosyltransf_plant"/>
</dbReference>
<name>A0A8K0GWN5_9ROSA</name>
<dbReference type="Proteomes" id="UP000796880">
    <property type="component" value="Unassembled WGS sequence"/>
</dbReference>
<dbReference type="AlphaFoldDB" id="A0A8K0GWN5"/>
<proteinExistence type="inferred from homology"/>